<dbReference type="PANTHER" id="PTHR22789">
    <property type="entry name" value="FUCULOSE PHOSPHATE ALDOLASE"/>
    <property type="match status" value="1"/>
</dbReference>
<evidence type="ECO:0000256" key="2">
    <source>
        <dbReference type="ARBA" id="ARBA00023239"/>
    </source>
</evidence>
<reference evidence="4" key="1">
    <citation type="submission" date="2020-04" db="EMBL/GenBank/DDBJ databases">
        <authorList>
            <person name="Chiriac C."/>
            <person name="Salcher M."/>
            <person name="Ghai R."/>
            <person name="Kavagutti S V."/>
        </authorList>
    </citation>
    <scope>NUCLEOTIDE SEQUENCE</scope>
</reference>
<protein>
    <submittedName>
        <fullName evidence="4">AraD Ribulose-5-phosphate 4-epimerase and related epimerases and aldolases</fullName>
    </submittedName>
</protein>
<proteinExistence type="predicted"/>
<dbReference type="Pfam" id="PF00596">
    <property type="entry name" value="Aldolase_II"/>
    <property type="match status" value="1"/>
</dbReference>
<dbReference type="Gene3D" id="3.40.225.10">
    <property type="entry name" value="Class II aldolase/adducin N-terminal domain"/>
    <property type="match status" value="1"/>
</dbReference>
<evidence type="ECO:0000313" key="4">
    <source>
        <dbReference type="EMBL" id="CAB4123152.1"/>
    </source>
</evidence>
<dbReference type="InterPro" id="IPR036409">
    <property type="entry name" value="Aldolase_II/adducin_N_sf"/>
</dbReference>
<dbReference type="SUPFAM" id="SSF53639">
    <property type="entry name" value="AraD/HMP-PK domain-like"/>
    <property type="match status" value="1"/>
</dbReference>
<dbReference type="GO" id="GO:0019323">
    <property type="term" value="P:pentose catabolic process"/>
    <property type="evidence" value="ECO:0007669"/>
    <property type="project" value="TreeGrafter"/>
</dbReference>
<keyword evidence="1" id="KW-0479">Metal-binding</keyword>
<dbReference type="InterPro" id="IPR001303">
    <property type="entry name" value="Aldolase_II/adducin_N"/>
</dbReference>
<organism evidence="4">
    <name type="scientific">uncultured Caudovirales phage</name>
    <dbReference type="NCBI Taxonomy" id="2100421"/>
    <lineage>
        <taxon>Viruses</taxon>
        <taxon>Duplodnaviria</taxon>
        <taxon>Heunggongvirae</taxon>
        <taxon>Uroviricota</taxon>
        <taxon>Caudoviricetes</taxon>
        <taxon>Peduoviridae</taxon>
        <taxon>Maltschvirus</taxon>
        <taxon>Maltschvirus maltsch</taxon>
    </lineage>
</organism>
<dbReference type="GO" id="GO:0016832">
    <property type="term" value="F:aldehyde-lyase activity"/>
    <property type="evidence" value="ECO:0007669"/>
    <property type="project" value="TreeGrafter"/>
</dbReference>
<gene>
    <name evidence="4" type="ORF">UFOVP29_311</name>
</gene>
<dbReference type="InterPro" id="IPR050197">
    <property type="entry name" value="Aldolase_class_II_sugar_metab"/>
</dbReference>
<name>A0A6J5KPQ7_9CAUD</name>
<dbReference type="GO" id="GO:0046872">
    <property type="term" value="F:metal ion binding"/>
    <property type="evidence" value="ECO:0007669"/>
    <property type="project" value="UniProtKB-KW"/>
</dbReference>
<dbReference type="SMART" id="SM01007">
    <property type="entry name" value="Aldolase_II"/>
    <property type="match status" value="1"/>
</dbReference>
<dbReference type="EMBL" id="LR796167">
    <property type="protein sequence ID" value="CAB4123152.1"/>
    <property type="molecule type" value="Genomic_DNA"/>
</dbReference>
<sequence>MLLAYNRGWITTFDGNASFRSAQNNVITITPTGVRKNIMTMNHLINVPIQQPEMSVVDACAKIMQGFQGQELRPSGELPLHYALQRTINTAERWVVHVHATHIVAAMMAGFNLQRIAAEFGELIYTRVGPDVPVLPAQTNELGIKVAQCMQIYPDGSSDFDIVGIRQHGVVAMASDPWTAWSHIERLNHCCEIVLLCYNAKAFATPVSKE</sequence>
<accession>A0A6J5KPQ7</accession>
<dbReference type="PANTHER" id="PTHR22789:SF0">
    <property type="entry name" value="3-OXO-TETRONATE 4-PHOSPHATE DECARBOXYLASE-RELATED"/>
    <property type="match status" value="1"/>
</dbReference>
<keyword evidence="2" id="KW-0456">Lyase</keyword>
<feature type="domain" description="Class II aldolase/adducin N-terminal" evidence="3">
    <location>
        <begin position="1"/>
        <end position="195"/>
    </location>
</feature>
<evidence type="ECO:0000256" key="1">
    <source>
        <dbReference type="ARBA" id="ARBA00022723"/>
    </source>
</evidence>
<evidence type="ECO:0000259" key="3">
    <source>
        <dbReference type="SMART" id="SM01007"/>
    </source>
</evidence>